<keyword evidence="2" id="KW-1185">Reference proteome</keyword>
<gene>
    <name evidence="1" type="ORF">SCALOS_LOCUS3959</name>
</gene>
<dbReference type="EMBL" id="CAJVPM010004889">
    <property type="protein sequence ID" value="CAG8518212.1"/>
    <property type="molecule type" value="Genomic_DNA"/>
</dbReference>
<organism evidence="1 2">
    <name type="scientific">Scutellospora calospora</name>
    <dbReference type="NCBI Taxonomy" id="85575"/>
    <lineage>
        <taxon>Eukaryota</taxon>
        <taxon>Fungi</taxon>
        <taxon>Fungi incertae sedis</taxon>
        <taxon>Mucoromycota</taxon>
        <taxon>Glomeromycotina</taxon>
        <taxon>Glomeromycetes</taxon>
        <taxon>Diversisporales</taxon>
        <taxon>Gigasporaceae</taxon>
        <taxon>Scutellospora</taxon>
    </lineage>
</organism>
<name>A0ACA9LBQ9_9GLOM</name>
<comment type="caution">
    <text evidence="1">The sequence shown here is derived from an EMBL/GenBank/DDBJ whole genome shotgun (WGS) entry which is preliminary data.</text>
</comment>
<accession>A0ACA9LBQ9</accession>
<proteinExistence type="predicted"/>
<protein>
    <submittedName>
        <fullName evidence="1">3836_t:CDS:1</fullName>
    </submittedName>
</protein>
<reference evidence="1" key="1">
    <citation type="submission" date="2021-06" db="EMBL/GenBank/DDBJ databases">
        <authorList>
            <person name="Kallberg Y."/>
            <person name="Tangrot J."/>
            <person name="Rosling A."/>
        </authorList>
    </citation>
    <scope>NUCLEOTIDE SEQUENCE</scope>
    <source>
        <strain evidence="1">AU212A</strain>
    </source>
</reference>
<sequence>MDSLTSEFTGAIKKYFITKVIPEILMLTAQRMYRKYINTPGEIVQNEVSNNSNQQQNSLMNYDLEACNKNSQLGKRVRHTEGCCFFSKACSKRDSCSKIRRIEASSFTESRFKRMEFETNSKPQFKKYLVESRINYIPQDNLVEDHSNETLPNFRRTSSCPF</sequence>
<dbReference type="Proteomes" id="UP000789860">
    <property type="component" value="Unassembled WGS sequence"/>
</dbReference>
<evidence type="ECO:0000313" key="2">
    <source>
        <dbReference type="Proteomes" id="UP000789860"/>
    </source>
</evidence>
<evidence type="ECO:0000313" key="1">
    <source>
        <dbReference type="EMBL" id="CAG8518212.1"/>
    </source>
</evidence>